<gene>
    <name evidence="2" type="ORF">E0E05_11990</name>
</gene>
<keyword evidence="1" id="KW-0812">Transmembrane</keyword>
<sequence>MDFDYQAMRTFADSWGLVYLVAIFVFVIVWVFRPGSQKHIDDAAQIPFKEDR</sequence>
<evidence type="ECO:0000256" key="1">
    <source>
        <dbReference type="SAM" id="Phobius"/>
    </source>
</evidence>
<accession>A0A4P6V265</accession>
<protein>
    <submittedName>
        <fullName evidence="2">Cbb3-type cytochrome c oxidase subunit 3</fullName>
    </submittedName>
</protein>
<organism evidence="2 3">
    <name type="scientific">Roseitalea porphyridii</name>
    <dbReference type="NCBI Taxonomy" id="1852022"/>
    <lineage>
        <taxon>Bacteria</taxon>
        <taxon>Pseudomonadati</taxon>
        <taxon>Pseudomonadota</taxon>
        <taxon>Alphaproteobacteria</taxon>
        <taxon>Hyphomicrobiales</taxon>
        <taxon>Ahrensiaceae</taxon>
        <taxon>Roseitalea</taxon>
    </lineage>
</organism>
<keyword evidence="3" id="KW-1185">Reference proteome</keyword>
<evidence type="ECO:0000313" key="3">
    <source>
        <dbReference type="Proteomes" id="UP000293719"/>
    </source>
</evidence>
<dbReference type="KEGG" id="rpod:E0E05_11990"/>
<dbReference type="Proteomes" id="UP000293719">
    <property type="component" value="Chromosome"/>
</dbReference>
<feature type="transmembrane region" description="Helical" evidence="1">
    <location>
        <begin position="12"/>
        <end position="32"/>
    </location>
</feature>
<dbReference type="Pfam" id="PF05545">
    <property type="entry name" value="FixQ"/>
    <property type="match status" value="1"/>
</dbReference>
<dbReference type="GeneID" id="90768020"/>
<dbReference type="EMBL" id="CP036532">
    <property type="protein sequence ID" value="QBK31255.1"/>
    <property type="molecule type" value="Genomic_DNA"/>
</dbReference>
<name>A0A4P6V265_9HYPH</name>
<dbReference type="CDD" id="cd01324">
    <property type="entry name" value="cbb3_Oxidase_CcoQ"/>
    <property type="match status" value="1"/>
</dbReference>
<dbReference type="AlphaFoldDB" id="A0A4P6V265"/>
<keyword evidence="1" id="KW-1133">Transmembrane helix</keyword>
<evidence type="ECO:0000313" key="2">
    <source>
        <dbReference type="EMBL" id="QBK31255.1"/>
    </source>
</evidence>
<keyword evidence="1" id="KW-0472">Membrane</keyword>
<reference evidence="2 3" key="1">
    <citation type="journal article" date="2017" name="Int. J. Syst. Evol. Microbiol.">
        <title>Roseitalea porphyridii gen. nov., sp. nov., isolated from a red alga, and reclassification of Hoeflea suaedae Chung et al. 2013 as Pseudohoeflea suaedae gen. nov., comb. nov.</title>
        <authorList>
            <person name="Hyeon J.W."/>
            <person name="Jeong S.E."/>
            <person name="Baek K."/>
            <person name="Jeon C.O."/>
        </authorList>
    </citation>
    <scope>NUCLEOTIDE SEQUENCE [LARGE SCALE GENOMIC DNA]</scope>
    <source>
        <strain evidence="2 3">MA7-20</strain>
    </source>
</reference>
<dbReference type="RefSeq" id="WP_052288118.1">
    <property type="nucleotide sequence ID" value="NZ_CP036532.1"/>
</dbReference>
<dbReference type="InterPro" id="IPR008621">
    <property type="entry name" value="Cbb3-typ_cyt_oxidase_comp"/>
</dbReference>
<proteinExistence type="predicted"/>